<feature type="region of interest" description="Disordered" evidence="1">
    <location>
        <begin position="65"/>
        <end position="153"/>
    </location>
</feature>
<keyword evidence="3" id="KW-1185">Reference proteome</keyword>
<reference evidence="2 3" key="1">
    <citation type="journal article" date="2013" name="PLoS Genet.">
        <title>Genomic mechanisms accounting for the adaptation to parasitism in nematode-trapping fungi.</title>
        <authorList>
            <person name="Meerupati T."/>
            <person name="Andersson K.M."/>
            <person name="Friman E."/>
            <person name="Kumar D."/>
            <person name="Tunlid A."/>
            <person name="Ahren D."/>
        </authorList>
    </citation>
    <scope>NUCLEOTIDE SEQUENCE [LARGE SCALE GENOMIC DNA]</scope>
    <source>
        <strain evidence="2 3">CBS 200.50</strain>
    </source>
</reference>
<dbReference type="HOGENOM" id="CLU_516797_0_0_1"/>
<organism evidence="2 3">
    <name type="scientific">Dactylellina haptotyla (strain CBS 200.50)</name>
    <name type="common">Nematode-trapping fungus</name>
    <name type="synonym">Monacrosporium haptotylum</name>
    <dbReference type="NCBI Taxonomy" id="1284197"/>
    <lineage>
        <taxon>Eukaryota</taxon>
        <taxon>Fungi</taxon>
        <taxon>Dikarya</taxon>
        <taxon>Ascomycota</taxon>
        <taxon>Pezizomycotina</taxon>
        <taxon>Orbiliomycetes</taxon>
        <taxon>Orbiliales</taxon>
        <taxon>Orbiliaceae</taxon>
        <taxon>Dactylellina</taxon>
    </lineage>
</organism>
<evidence type="ECO:0000313" key="2">
    <source>
        <dbReference type="EMBL" id="EPS46003.1"/>
    </source>
</evidence>
<dbReference type="AlphaFoldDB" id="S8C2S5"/>
<accession>S8C2S5</accession>
<name>S8C2S5_DACHA</name>
<protein>
    <submittedName>
        <fullName evidence="2">Uncharacterized protein</fullName>
    </submittedName>
</protein>
<gene>
    <name evidence="2" type="ORF">H072_31</name>
</gene>
<feature type="compositionally biased region" description="Basic and acidic residues" evidence="1">
    <location>
        <begin position="73"/>
        <end position="85"/>
    </location>
</feature>
<comment type="caution">
    <text evidence="2">The sequence shown here is derived from an EMBL/GenBank/DDBJ whole genome shotgun (WGS) entry which is preliminary data.</text>
</comment>
<evidence type="ECO:0000256" key="1">
    <source>
        <dbReference type="SAM" id="MobiDB-lite"/>
    </source>
</evidence>
<sequence>MSSGTTPAQPAQIEDFSPSDLVSRLERVFQANPDSIDYGMGMRLRNLANRICNHKITEHARRIIAPGAQGTLKRTEPIEPAEPHKTPTPPGITGAALDPPVPNKSSVSLFGLHFPGPEAPGVEFDPQTGHRRSRRESDEGGPSPKKARADNSNILPLLDNTLPEIEATLLGDETTLPELETTLPELEYTLLNLDATLTGLETSLPRHETTAYQGHLKTEKMMTVQNRMLSPLVFAMVQSALKETCTDPKPWRLAHSFPKDAPQLQYYSTFAGLDLKVPENECTFHHALYTIFKQVQPVPVGTVAMFETVLGQIIISWEHEKRRDIANENCDRPTSILDGLVDDIHNEDLLKRYDSIEAAKLILSDDDLQDEKTKLRSQLSSMSTLGKKWRNFTEAAGFGLGFIAIFDYYSPGIKEKFLKTDIEKLRDASFSVVEFSNRLISAMPRLKEITNKLTPVVLKICGFQIDTKVMMEGMTELELYHTESWDVDWLLMLVSVLDLKSFWDMYESERRLMDNNEDPEGEFVFAT</sequence>
<dbReference type="Proteomes" id="UP000015100">
    <property type="component" value="Unassembled WGS sequence"/>
</dbReference>
<dbReference type="EMBL" id="AQGS01000001">
    <property type="protein sequence ID" value="EPS46003.1"/>
    <property type="molecule type" value="Genomic_DNA"/>
</dbReference>
<reference evidence="3" key="2">
    <citation type="submission" date="2013-04" db="EMBL/GenBank/DDBJ databases">
        <title>Genomic mechanisms accounting for the adaptation to parasitism in nematode-trapping fungi.</title>
        <authorList>
            <person name="Ahren D.G."/>
        </authorList>
    </citation>
    <scope>NUCLEOTIDE SEQUENCE [LARGE SCALE GENOMIC DNA]</scope>
    <source>
        <strain evidence="3">CBS 200.50</strain>
    </source>
</reference>
<proteinExistence type="predicted"/>
<evidence type="ECO:0000313" key="3">
    <source>
        <dbReference type="Proteomes" id="UP000015100"/>
    </source>
</evidence>